<name>A0ACB9Q143_BAUVA</name>
<organism evidence="1 2">
    <name type="scientific">Bauhinia variegata</name>
    <name type="common">Purple orchid tree</name>
    <name type="synonym">Phanera variegata</name>
    <dbReference type="NCBI Taxonomy" id="167791"/>
    <lineage>
        <taxon>Eukaryota</taxon>
        <taxon>Viridiplantae</taxon>
        <taxon>Streptophyta</taxon>
        <taxon>Embryophyta</taxon>
        <taxon>Tracheophyta</taxon>
        <taxon>Spermatophyta</taxon>
        <taxon>Magnoliopsida</taxon>
        <taxon>eudicotyledons</taxon>
        <taxon>Gunneridae</taxon>
        <taxon>Pentapetalae</taxon>
        <taxon>rosids</taxon>
        <taxon>fabids</taxon>
        <taxon>Fabales</taxon>
        <taxon>Fabaceae</taxon>
        <taxon>Cercidoideae</taxon>
        <taxon>Cercideae</taxon>
        <taxon>Bauhiniinae</taxon>
        <taxon>Bauhinia</taxon>
    </lineage>
</organism>
<evidence type="ECO:0000313" key="2">
    <source>
        <dbReference type="Proteomes" id="UP000828941"/>
    </source>
</evidence>
<proteinExistence type="predicted"/>
<dbReference type="EMBL" id="CM039427">
    <property type="protein sequence ID" value="KAI4354533.1"/>
    <property type="molecule type" value="Genomic_DNA"/>
</dbReference>
<keyword evidence="2" id="KW-1185">Reference proteome</keyword>
<accession>A0ACB9Q143</accession>
<reference evidence="1 2" key="1">
    <citation type="journal article" date="2022" name="DNA Res.">
        <title>Chromosomal-level genome assembly of the orchid tree Bauhinia variegata (Leguminosae; Cercidoideae) supports the allotetraploid origin hypothesis of Bauhinia.</title>
        <authorList>
            <person name="Zhong Y."/>
            <person name="Chen Y."/>
            <person name="Zheng D."/>
            <person name="Pang J."/>
            <person name="Liu Y."/>
            <person name="Luo S."/>
            <person name="Meng S."/>
            <person name="Qian L."/>
            <person name="Wei D."/>
            <person name="Dai S."/>
            <person name="Zhou R."/>
        </authorList>
    </citation>
    <scope>NUCLEOTIDE SEQUENCE [LARGE SCALE GENOMIC DNA]</scope>
    <source>
        <strain evidence="1">BV-YZ2020</strain>
    </source>
</reference>
<gene>
    <name evidence="1" type="ORF">L6164_003386</name>
</gene>
<sequence length="342" mass="38806">MTLNADETTMQMEEAPSYAQSIPVPNVQEMVKKEPLQVPQRYVRSQEEMNKTIDLSHLSSEIPVIDFSLLSCGNKEELLKLDTACKDWGFFQLVNHGVPKEVLQRMKDSAAEFFELPIEEKNKVAMPSNDIQGYGQAYVVSNDQTLDWSDALIDIIEAYSSEVKRVGVELLSSLSMIMGMQKHELLDMHKELVQGFRVNYYPPCSSPDQVLGLSPHSDASTITVLMQDDDVSGLEIRHKGGWVPVNPIPDALVVNVGDVIEIWSNGRYKSIEHRAVTNKNKGRFSYASFLDPRDDVEVEPLDHMVDDQRPKIYRRVRYGDYLRQSMNMKMNGKAHVDVAKIN</sequence>
<dbReference type="Proteomes" id="UP000828941">
    <property type="component" value="Chromosome 2"/>
</dbReference>
<comment type="caution">
    <text evidence="1">The sequence shown here is derived from an EMBL/GenBank/DDBJ whole genome shotgun (WGS) entry which is preliminary data.</text>
</comment>
<protein>
    <submittedName>
        <fullName evidence="1">Uncharacterized protein</fullName>
    </submittedName>
</protein>
<evidence type="ECO:0000313" key="1">
    <source>
        <dbReference type="EMBL" id="KAI4354533.1"/>
    </source>
</evidence>